<feature type="domain" description="PAC" evidence="13">
    <location>
        <begin position="413"/>
        <end position="464"/>
    </location>
</feature>
<keyword evidence="4" id="KW-0597">Phosphoprotein</keyword>
<evidence type="ECO:0000256" key="8">
    <source>
        <dbReference type="ARBA" id="ARBA00022840"/>
    </source>
</evidence>
<sequence>MRYSKIIVAFLIACALITAGIVTFYSYRYDQVQDTSNHRSIREAINQLSYSEQEYRNLRDQVFSTISLLSHGRSAYNYVESPNLVTRNQLQMALASTANGQKWFDGIGFIDVKGVDTVHVDYLPSIHRTKALDDVVDISQTSFFQYAQSLAEDEVGVWAEELASDPDTFTKPYTPTILVISPVSVLGARKGYIVISVDMSMMVDKLNYSPKNDLTPAIVGSNGYMVTGKNMLPFYGDMTNQYHGFDLATFFPKTWEVMQAQASDHNYLMEDMNLIVFKPIDKFFGQNIHLVIRFTPKQLYDRARHELNDIVKEGFFVFMIMLVFALPTVSMSLHYYHRNIESKLARAALDGMTAVMISDKSHQVIMVNREFETMIGLSSKEVRGHNALKTLLSHNGMEFILNVLEQVDQNNLWEGEVECVTPEGQLLTTIMRIQAIIEAGKVSYYITSIVDITERKELENRLRELSEKDSLTHLWNRRKFERELTLQTQLVERYPDDYSVCLCLIDIDYFKRVNDEQGHDQGDKVIVKVSDVLSEKLRVTDFLARIGGEEFAVIMPHTSTPEAQLVVERLRQAIELDESLTITISAGISDLSQDSTRSYKCADIALYESKTLGRNQVSLCLTTDEVA</sequence>
<keyword evidence="11" id="KW-0812">Transmembrane</keyword>
<keyword evidence="5" id="KW-0808">Transferase</keyword>
<keyword evidence="11" id="KW-1133">Transmembrane helix</keyword>
<dbReference type="Gene3D" id="1.20.5.170">
    <property type="match status" value="1"/>
</dbReference>
<comment type="cofactor">
    <cofactor evidence="1">
        <name>Mg(2+)</name>
        <dbReference type="ChEBI" id="CHEBI:18420"/>
    </cofactor>
</comment>
<dbReference type="FunFam" id="3.30.70.270:FF:000001">
    <property type="entry name" value="Diguanylate cyclase domain protein"/>
    <property type="match status" value="1"/>
</dbReference>
<evidence type="ECO:0000313" key="16">
    <source>
        <dbReference type="Proteomes" id="UP000236449"/>
    </source>
</evidence>
<dbReference type="GO" id="GO:0016301">
    <property type="term" value="F:kinase activity"/>
    <property type="evidence" value="ECO:0007669"/>
    <property type="project" value="UniProtKB-KW"/>
</dbReference>
<dbReference type="PANTHER" id="PTHR45138">
    <property type="entry name" value="REGULATORY COMPONENTS OF SENSORY TRANSDUCTION SYSTEM"/>
    <property type="match status" value="1"/>
</dbReference>
<dbReference type="OrthoDB" id="9812260at2"/>
<evidence type="ECO:0000256" key="11">
    <source>
        <dbReference type="SAM" id="Phobius"/>
    </source>
</evidence>
<accession>A0A2J8HUS2</accession>
<dbReference type="GO" id="GO:0052621">
    <property type="term" value="F:diguanylate cyclase activity"/>
    <property type="evidence" value="ECO:0007669"/>
    <property type="project" value="UniProtKB-EC"/>
</dbReference>
<evidence type="ECO:0000259" key="12">
    <source>
        <dbReference type="PROSITE" id="PS50112"/>
    </source>
</evidence>
<dbReference type="EMBL" id="POSK01000017">
    <property type="protein sequence ID" value="PNI02022.1"/>
    <property type="molecule type" value="Genomic_DNA"/>
</dbReference>
<evidence type="ECO:0000256" key="2">
    <source>
        <dbReference type="ARBA" id="ARBA00004533"/>
    </source>
</evidence>
<organism evidence="15 16">
    <name type="scientific">Vibrio diazotrophicus</name>
    <dbReference type="NCBI Taxonomy" id="685"/>
    <lineage>
        <taxon>Bacteria</taxon>
        <taxon>Pseudomonadati</taxon>
        <taxon>Pseudomonadota</taxon>
        <taxon>Gammaproteobacteria</taxon>
        <taxon>Vibrionales</taxon>
        <taxon>Vibrionaceae</taxon>
        <taxon>Vibrio</taxon>
    </lineage>
</organism>
<dbReference type="InterPro" id="IPR050469">
    <property type="entry name" value="Diguanylate_Cyclase"/>
</dbReference>
<comment type="caution">
    <text evidence="15">The sequence shown here is derived from an EMBL/GenBank/DDBJ whole genome shotgun (WGS) entry which is preliminary data.</text>
</comment>
<dbReference type="SUPFAM" id="SSF55785">
    <property type="entry name" value="PYP-like sensor domain (PAS domain)"/>
    <property type="match status" value="1"/>
</dbReference>
<dbReference type="PROSITE" id="PS50887">
    <property type="entry name" value="GGDEF"/>
    <property type="match status" value="1"/>
</dbReference>
<keyword evidence="8" id="KW-0067">ATP-binding</keyword>
<feature type="transmembrane region" description="Helical" evidence="11">
    <location>
        <begin position="7"/>
        <end position="27"/>
    </location>
</feature>
<evidence type="ECO:0000256" key="1">
    <source>
        <dbReference type="ARBA" id="ARBA00001946"/>
    </source>
</evidence>
<dbReference type="NCBIfam" id="TIGR00229">
    <property type="entry name" value="sensory_box"/>
    <property type="match status" value="1"/>
</dbReference>
<dbReference type="SUPFAM" id="SSF55073">
    <property type="entry name" value="Nucleotide cyclase"/>
    <property type="match status" value="1"/>
</dbReference>
<dbReference type="InterPro" id="IPR035965">
    <property type="entry name" value="PAS-like_dom_sf"/>
</dbReference>
<dbReference type="Gene3D" id="3.30.70.270">
    <property type="match status" value="1"/>
</dbReference>
<dbReference type="PANTHER" id="PTHR45138:SF9">
    <property type="entry name" value="DIGUANYLATE CYCLASE DGCM-RELATED"/>
    <property type="match status" value="1"/>
</dbReference>
<dbReference type="RefSeq" id="WP_102967092.1">
    <property type="nucleotide sequence ID" value="NZ_POSK01000017.1"/>
</dbReference>
<feature type="transmembrane region" description="Helical" evidence="11">
    <location>
        <begin position="315"/>
        <end position="336"/>
    </location>
</feature>
<dbReference type="NCBIfam" id="TIGR00254">
    <property type="entry name" value="GGDEF"/>
    <property type="match status" value="1"/>
</dbReference>
<feature type="domain" description="GGDEF" evidence="14">
    <location>
        <begin position="498"/>
        <end position="622"/>
    </location>
</feature>
<dbReference type="Pfam" id="PF00990">
    <property type="entry name" value="GGDEF"/>
    <property type="match status" value="1"/>
</dbReference>
<name>A0A2J8HUS2_VIBDI</name>
<gene>
    <name evidence="15" type="ORF">C1N32_19010</name>
</gene>
<dbReference type="InterPro" id="IPR043128">
    <property type="entry name" value="Rev_trsase/Diguanyl_cyclase"/>
</dbReference>
<evidence type="ECO:0000259" key="14">
    <source>
        <dbReference type="PROSITE" id="PS50887"/>
    </source>
</evidence>
<evidence type="ECO:0000256" key="4">
    <source>
        <dbReference type="ARBA" id="ARBA00022553"/>
    </source>
</evidence>
<dbReference type="Gene3D" id="3.30.450.20">
    <property type="entry name" value="PAS domain"/>
    <property type="match status" value="3"/>
</dbReference>
<dbReference type="GO" id="GO:0005886">
    <property type="term" value="C:plasma membrane"/>
    <property type="evidence" value="ECO:0007669"/>
    <property type="project" value="UniProtKB-SubCell"/>
</dbReference>
<comment type="subcellular location">
    <subcellularLocation>
        <location evidence="2">Cell inner membrane</location>
    </subcellularLocation>
</comment>
<dbReference type="PROSITE" id="PS50112">
    <property type="entry name" value="PAS"/>
    <property type="match status" value="1"/>
</dbReference>
<dbReference type="GO" id="GO:0043709">
    <property type="term" value="P:cell adhesion involved in single-species biofilm formation"/>
    <property type="evidence" value="ECO:0007669"/>
    <property type="project" value="TreeGrafter"/>
</dbReference>
<evidence type="ECO:0000259" key="13">
    <source>
        <dbReference type="PROSITE" id="PS50113"/>
    </source>
</evidence>
<evidence type="ECO:0000256" key="7">
    <source>
        <dbReference type="ARBA" id="ARBA00022777"/>
    </source>
</evidence>
<dbReference type="PROSITE" id="PS50113">
    <property type="entry name" value="PAC"/>
    <property type="match status" value="1"/>
</dbReference>
<dbReference type="CDD" id="cd00130">
    <property type="entry name" value="PAS"/>
    <property type="match status" value="1"/>
</dbReference>
<dbReference type="InterPro" id="IPR000160">
    <property type="entry name" value="GGDEF_dom"/>
</dbReference>
<evidence type="ECO:0000256" key="3">
    <source>
        <dbReference type="ARBA" id="ARBA00012528"/>
    </source>
</evidence>
<keyword evidence="9" id="KW-0902">Two-component regulatory system</keyword>
<dbReference type="Pfam" id="PF21623">
    <property type="entry name" value="HK_sensor_dom_bact"/>
    <property type="match status" value="1"/>
</dbReference>
<dbReference type="InterPro" id="IPR000700">
    <property type="entry name" value="PAS-assoc_C"/>
</dbReference>
<dbReference type="SMART" id="SM00267">
    <property type="entry name" value="GGDEF"/>
    <property type="match status" value="1"/>
</dbReference>
<dbReference type="InterPro" id="IPR000014">
    <property type="entry name" value="PAS"/>
</dbReference>
<evidence type="ECO:0000256" key="10">
    <source>
        <dbReference type="ARBA" id="ARBA00034247"/>
    </source>
</evidence>
<comment type="catalytic activity">
    <reaction evidence="10">
        <text>2 GTP = 3',3'-c-di-GMP + 2 diphosphate</text>
        <dbReference type="Rhea" id="RHEA:24898"/>
        <dbReference type="ChEBI" id="CHEBI:33019"/>
        <dbReference type="ChEBI" id="CHEBI:37565"/>
        <dbReference type="ChEBI" id="CHEBI:58805"/>
        <dbReference type="EC" id="2.7.7.65"/>
    </reaction>
</comment>
<dbReference type="GO" id="GO:0000160">
    <property type="term" value="P:phosphorelay signal transduction system"/>
    <property type="evidence" value="ECO:0007669"/>
    <property type="project" value="UniProtKB-KW"/>
</dbReference>
<dbReference type="SUPFAM" id="SSF103190">
    <property type="entry name" value="Sensory domain-like"/>
    <property type="match status" value="2"/>
</dbReference>
<keyword evidence="6" id="KW-0547">Nucleotide-binding</keyword>
<evidence type="ECO:0000313" key="15">
    <source>
        <dbReference type="EMBL" id="PNI02022.1"/>
    </source>
</evidence>
<dbReference type="InterPro" id="IPR029151">
    <property type="entry name" value="Sensor-like_sf"/>
</dbReference>
<dbReference type="EC" id="2.7.7.65" evidence="3"/>
<dbReference type="Pfam" id="PF13426">
    <property type="entry name" value="PAS_9"/>
    <property type="match status" value="1"/>
</dbReference>
<dbReference type="Proteomes" id="UP000236449">
    <property type="component" value="Unassembled WGS sequence"/>
</dbReference>
<dbReference type="InterPro" id="IPR048760">
    <property type="entry name" value="VP0354-like_sensor_dom"/>
</dbReference>
<dbReference type="CDD" id="cd01949">
    <property type="entry name" value="GGDEF"/>
    <property type="match status" value="1"/>
</dbReference>
<dbReference type="InterPro" id="IPR029787">
    <property type="entry name" value="Nucleotide_cyclase"/>
</dbReference>
<dbReference type="GO" id="GO:1902201">
    <property type="term" value="P:negative regulation of bacterial-type flagellum-dependent cell motility"/>
    <property type="evidence" value="ECO:0007669"/>
    <property type="project" value="TreeGrafter"/>
</dbReference>
<keyword evidence="7" id="KW-0418">Kinase</keyword>
<reference evidence="15 16" key="1">
    <citation type="submission" date="2018-01" db="EMBL/GenBank/DDBJ databases">
        <title>Draft genome sequences of six Vibrio diazotrophicus strains isolated from deep-sea sediments of the Baltic Sea.</title>
        <authorList>
            <person name="Castillo D."/>
            <person name="Vandieken V."/>
            <person name="Chiang O."/>
            <person name="Middelboe M."/>
        </authorList>
    </citation>
    <scope>NUCLEOTIDE SEQUENCE [LARGE SCALE GENOMIC DNA]</scope>
    <source>
        <strain evidence="15 16">60.27F</strain>
    </source>
</reference>
<proteinExistence type="predicted"/>
<evidence type="ECO:0000256" key="9">
    <source>
        <dbReference type="ARBA" id="ARBA00023012"/>
    </source>
</evidence>
<protein>
    <recommendedName>
        <fullName evidence="3">diguanylate cyclase</fullName>
        <ecNumber evidence="3">2.7.7.65</ecNumber>
    </recommendedName>
</protein>
<dbReference type="AlphaFoldDB" id="A0A2J8HUS2"/>
<dbReference type="GO" id="GO:0005524">
    <property type="term" value="F:ATP binding"/>
    <property type="evidence" value="ECO:0007669"/>
    <property type="project" value="UniProtKB-KW"/>
</dbReference>
<keyword evidence="11" id="KW-0472">Membrane</keyword>
<evidence type="ECO:0000256" key="6">
    <source>
        <dbReference type="ARBA" id="ARBA00022741"/>
    </source>
</evidence>
<evidence type="ECO:0000256" key="5">
    <source>
        <dbReference type="ARBA" id="ARBA00022679"/>
    </source>
</evidence>
<feature type="domain" description="PAS" evidence="12">
    <location>
        <begin position="340"/>
        <end position="411"/>
    </location>
</feature>